<reference evidence="3" key="1">
    <citation type="submission" date="2025-08" db="UniProtKB">
        <authorList>
            <consortium name="RefSeq"/>
        </authorList>
    </citation>
    <scope>IDENTIFICATION</scope>
</reference>
<name>A0A6P6ENK5_OCTDE</name>
<sequence>MEGEAAAAAAEACALVPASQSWGLLEQERAALRQDMEDAMGKAQSHHPGLQQHVRKNFVCIAALPDSGRQDLGCGVGLAAALGSQQQAEGSGEEPEQISFQESNCTKIISKRLARVDWQRQKRQEKRDVMRSPPARKLTAHSPWLRGGGVLRGGGSGRLRSSPPKRCPRLRPPLPPFSGSGSGSPPSPRPSTLPGDWQDTETNRRPPLPPREPRQRGHARGGTERAGRDGSCSPRGGAPAEPGGGGVGNARRVFALREGPARCSPAQSTPLAGTEDAGKAVTGVQKTGEPYPDPWDPSHPNPSGAESHPTLRCRRRRLAPSTPAGDQNHASQRERRYLLSPPWTLPKTCMQSRAWWCTPVSPAPVRLRQEDGYKWKTSLGYKVNSRPA</sequence>
<dbReference type="Proteomes" id="UP000515203">
    <property type="component" value="Unplaced"/>
</dbReference>
<dbReference type="AlphaFoldDB" id="A0A6P6ENK5"/>
<feature type="compositionally biased region" description="Basic and acidic residues" evidence="1">
    <location>
        <begin position="119"/>
        <end position="130"/>
    </location>
</feature>
<feature type="compositionally biased region" description="Pro residues" evidence="1">
    <location>
        <begin position="291"/>
        <end position="300"/>
    </location>
</feature>
<proteinExistence type="predicted"/>
<dbReference type="RefSeq" id="XP_023573905.1">
    <property type="nucleotide sequence ID" value="XM_023718137.1"/>
</dbReference>
<evidence type="ECO:0000313" key="2">
    <source>
        <dbReference type="Proteomes" id="UP000515203"/>
    </source>
</evidence>
<feature type="compositionally biased region" description="Gly residues" evidence="1">
    <location>
        <begin position="146"/>
        <end position="157"/>
    </location>
</feature>
<accession>A0A6P6ENK5</accession>
<feature type="compositionally biased region" description="Basic and acidic residues" evidence="1">
    <location>
        <begin position="211"/>
        <end position="228"/>
    </location>
</feature>
<protein>
    <submittedName>
        <fullName evidence="3">Uncharacterized protein LOC111817366</fullName>
    </submittedName>
</protein>
<organism evidence="2 3">
    <name type="scientific">Octodon degus</name>
    <name type="common">Degu</name>
    <name type="synonym">Sciurus degus</name>
    <dbReference type="NCBI Taxonomy" id="10160"/>
    <lineage>
        <taxon>Eukaryota</taxon>
        <taxon>Metazoa</taxon>
        <taxon>Chordata</taxon>
        <taxon>Craniata</taxon>
        <taxon>Vertebrata</taxon>
        <taxon>Euteleostomi</taxon>
        <taxon>Mammalia</taxon>
        <taxon>Eutheria</taxon>
        <taxon>Euarchontoglires</taxon>
        <taxon>Glires</taxon>
        <taxon>Rodentia</taxon>
        <taxon>Hystricomorpha</taxon>
        <taxon>Octodontidae</taxon>
        <taxon>Octodon</taxon>
    </lineage>
</organism>
<feature type="region of interest" description="Disordered" evidence="1">
    <location>
        <begin position="119"/>
        <end position="335"/>
    </location>
</feature>
<evidence type="ECO:0000256" key="1">
    <source>
        <dbReference type="SAM" id="MobiDB-lite"/>
    </source>
</evidence>
<dbReference type="InParanoid" id="A0A6P6ENK5"/>
<evidence type="ECO:0000313" key="3">
    <source>
        <dbReference type="RefSeq" id="XP_023573905.1"/>
    </source>
</evidence>
<dbReference type="GeneID" id="111817366"/>
<gene>
    <name evidence="3" type="primary">LOC111817366</name>
</gene>
<keyword evidence="2" id="KW-1185">Reference proteome</keyword>